<feature type="region of interest" description="Disordered" evidence="1">
    <location>
        <begin position="1"/>
        <end position="38"/>
    </location>
</feature>
<sequence length="188" mass="21344">GVWDEKKQKKEPQERGQQQQQTNGGPESSTTSATSAPKRSKLLWDVPMCFTLPIEILSPDQAFPFLDTTLSDLGIDESAVKERVVWVDTKRTQVRNKTGKLKEKEVTVLEVRVKAKRPGHPKSQEVLYSTESHTDRSYTRSGVDILPWIHTEPGENGLQPLEMTLSLDPESESKWLNAEEKLHVPREK</sequence>
<keyword evidence="3" id="KW-1185">Reference proteome</keyword>
<evidence type="ECO:0000313" key="3">
    <source>
        <dbReference type="Proteomes" id="UP000694580"/>
    </source>
</evidence>
<accession>A0AAY4BCH2</accession>
<dbReference type="GeneTree" id="ENSGT00400000023815"/>
<name>A0AAY4BCH2_9TELE</name>
<dbReference type="AlphaFoldDB" id="A0AAY4BCH2"/>
<protein>
    <submittedName>
        <fullName evidence="2">Uncharacterized protein</fullName>
    </submittedName>
</protein>
<feature type="compositionally biased region" description="Basic and acidic residues" evidence="1">
    <location>
        <begin position="1"/>
        <end position="14"/>
    </location>
</feature>
<evidence type="ECO:0000256" key="1">
    <source>
        <dbReference type="SAM" id="MobiDB-lite"/>
    </source>
</evidence>
<dbReference type="Ensembl" id="ENSDCDT00010019742.1">
    <property type="protein sequence ID" value="ENSDCDP00010018659.1"/>
    <property type="gene ID" value="ENSDCDG00010008445.1"/>
</dbReference>
<organism evidence="2 3">
    <name type="scientific">Denticeps clupeoides</name>
    <name type="common">denticle herring</name>
    <dbReference type="NCBI Taxonomy" id="299321"/>
    <lineage>
        <taxon>Eukaryota</taxon>
        <taxon>Metazoa</taxon>
        <taxon>Chordata</taxon>
        <taxon>Craniata</taxon>
        <taxon>Vertebrata</taxon>
        <taxon>Euteleostomi</taxon>
        <taxon>Actinopterygii</taxon>
        <taxon>Neopterygii</taxon>
        <taxon>Teleostei</taxon>
        <taxon>Clupei</taxon>
        <taxon>Clupeiformes</taxon>
        <taxon>Denticipitoidei</taxon>
        <taxon>Denticipitidae</taxon>
        <taxon>Denticeps</taxon>
    </lineage>
</organism>
<evidence type="ECO:0000313" key="2">
    <source>
        <dbReference type="Ensembl" id="ENSDCDP00010018659.1"/>
    </source>
</evidence>
<dbReference type="Proteomes" id="UP000694580">
    <property type="component" value="Chromosome 2"/>
</dbReference>
<reference evidence="2" key="2">
    <citation type="submission" date="2025-08" db="UniProtKB">
        <authorList>
            <consortium name="Ensembl"/>
        </authorList>
    </citation>
    <scope>IDENTIFICATION</scope>
</reference>
<reference evidence="2" key="3">
    <citation type="submission" date="2025-09" db="UniProtKB">
        <authorList>
            <consortium name="Ensembl"/>
        </authorList>
    </citation>
    <scope>IDENTIFICATION</scope>
</reference>
<proteinExistence type="predicted"/>
<reference evidence="2 3" key="1">
    <citation type="submission" date="2020-06" db="EMBL/GenBank/DDBJ databases">
        <authorList>
            <consortium name="Wellcome Sanger Institute Data Sharing"/>
        </authorList>
    </citation>
    <scope>NUCLEOTIDE SEQUENCE [LARGE SCALE GENOMIC DNA]</scope>
</reference>